<feature type="compositionally biased region" description="Basic and acidic residues" evidence="2">
    <location>
        <begin position="216"/>
        <end position="237"/>
    </location>
</feature>
<evidence type="ECO:0000256" key="2">
    <source>
        <dbReference type="SAM" id="MobiDB-lite"/>
    </source>
</evidence>
<organism evidence="3 4">
    <name type="scientific">Cytospora mali</name>
    <name type="common">Apple Valsa canker fungus</name>
    <name type="synonym">Valsa mali</name>
    <dbReference type="NCBI Taxonomy" id="578113"/>
    <lineage>
        <taxon>Eukaryota</taxon>
        <taxon>Fungi</taxon>
        <taxon>Dikarya</taxon>
        <taxon>Ascomycota</taxon>
        <taxon>Pezizomycotina</taxon>
        <taxon>Sordariomycetes</taxon>
        <taxon>Sordariomycetidae</taxon>
        <taxon>Diaporthales</taxon>
        <taxon>Cytosporaceae</taxon>
        <taxon>Cytospora</taxon>
    </lineage>
</organism>
<name>A0A194VUA2_CYTMA</name>
<feature type="compositionally biased region" description="Basic residues" evidence="2">
    <location>
        <begin position="477"/>
        <end position="491"/>
    </location>
</feature>
<proteinExistence type="predicted"/>
<evidence type="ECO:0008006" key="5">
    <source>
        <dbReference type="Google" id="ProtNLM"/>
    </source>
</evidence>
<evidence type="ECO:0000313" key="4">
    <source>
        <dbReference type="Proteomes" id="UP000078559"/>
    </source>
</evidence>
<reference evidence="3" key="1">
    <citation type="submission" date="2014-12" db="EMBL/GenBank/DDBJ databases">
        <title>Genome Sequence of Valsa Canker Pathogens Uncovers a Specific Adaption of Colonization on Woody Bark.</title>
        <authorList>
            <person name="Yin Z."/>
            <person name="Liu H."/>
            <person name="Gao X."/>
            <person name="Li Z."/>
            <person name="Song N."/>
            <person name="Ke X."/>
            <person name="Dai Q."/>
            <person name="Wu Y."/>
            <person name="Sun Y."/>
            <person name="Xu J.-R."/>
            <person name="Kang Z.K."/>
            <person name="Wang L."/>
            <person name="Huang L."/>
        </authorList>
    </citation>
    <scope>NUCLEOTIDE SEQUENCE [LARGE SCALE GENOMIC DNA]</scope>
    <source>
        <strain evidence="3">03-8</strain>
    </source>
</reference>
<evidence type="ECO:0000256" key="1">
    <source>
        <dbReference type="SAM" id="Coils"/>
    </source>
</evidence>
<dbReference type="OrthoDB" id="5424692at2759"/>
<gene>
    <name evidence="3" type="ORF">VM1G_03267</name>
</gene>
<feature type="compositionally biased region" description="Gly residues" evidence="2">
    <location>
        <begin position="556"/>
        <end position="569"/>
    </location>
</feature>
<dbReference type="SMR" id="A0A194VUA2"/>
<dbReference type="Proteomes" id="UP000078559">
    <property type="component" value="Chromosome 3"/>
</dbReference>
<accession>A0A194VUA2</accession>
<feature type="compositionally biased region" description="Low complexity" evidence="2">
    <location>
        <begin position="204"/>
        <end position="215"/>
    </location>
</feature>
<dbReference type="EMBL" id="CM003100">
    <property type="protein sequence ID" value="KUI67577.1"/>
    <property type="molecule type" value="Genomic_DNA"/>
</dbReference>
<protein>
    <recommendedName>
        <fullName evidence="5">Serine/arginine repetitive matrix protein 1</fullName>
    </recommendedName>
</protein>
<sequence>MASFESIRARMSIKYILNPIPPQEPDYSAFPGHPRFSNGSMPMTLLVAPAYPAIANALADVWTWEWEREQESDFSTLSSLDSTPSTLLPMEASPVGASPVGELPVGELPVGTSLVGAPTRTSSPLTAQFSWNRGLSYSPDGPSLYAGPLCPPLSLPPFQFAPRPILTSPSWPHEVLPTSMETNLNMARYEDGEVLRYGAGESYRPFNNNGSSNNSNRERSPRRARSPLRDRERDPRPRTPPVTSDSYVPGRSPRRRSRSADRYRGPDRPRDNVGESWRRRDNSRGRVRSPIRRPSPPARRSPRRSPPRFSPAPRRDDRFDRARSPRRDFDNRDIRRRSRSPFDRDRRERPRSPFRRSPPIGPRGDRSYRPRSRSPDRPDRRDDRYAPATGYRQRSPVREREVVIPSTITSRSNSGISSPRPGSRGRDNRSRQHSPVARSPAGLSGANAIPVPLRTSTPRITSEPIQVPTKSPPRVRSPPRARSPPRVRSPPRARSPPRGPAALRAPPTGPSATRNFPTSNATQATPRVNPGSSYSRAETVSPTVPPSGPRGYANPRGGGYNMRGRGGWGAPPPRSHFAPAPASVPATPPTGPSVVPTGPRASISSAPSPSIASKPFNPPTGPAAQGGQRMTLAQNLINSMPPIIPGGKIDPASTPLSTGVTRDLEAHHRRLKEEEERIREELRAKDEKLRRSLRMWERLERESKGFELKSDLSERSLKTIAGEGLGGSAF</sequence>
<keyword evidence="4" id="KW-1185">Reference proteome</keyword>
<feature type="compositionally biased region" description="Basic and acidic residues" evidence="2">
    <location>
        <begin position="340"/>
        <end position="351"/>
    </location>
</feature>
<feature type="compositionally biased region" description="Polar residues" evidence="2">
    <location>
        <begin position="510"/>
        <end position="542"/>
    </location>
</feature>
<feature type="compositionally biased region" description="Basic and acidic residues" evidence="2">
    <location>
        <begin position="363"/>
        <end position="385"/>
    </location>
</feature>
<keyword evidence="1" id="KW-0175">Coiled coil</keyword>
<dbReference type="AlphaFoldDB" id="A0A194VUA2"/>
<feature type="compositionally biased region" description="Low complexity" evidence="2">
    <location>
        <begin position="406"/>
        <end position="422"/>
    </location>
</feature>
<feature type="compositionally biased region" description="Polar residues" evidence="2">
    <location>
        <begin position="454"/>
        <end position="464"/>
    </location>
</feature>
<evidence type="ECO:0000313" key="3">
    <source>
        <dbReference type="EMBL" id="KUI67577.1"/>
    </source>
</evidence>
<feature type="coiled-coil region" evidence="1">
    <location>
        <begin position="661"/>
        <end position="699"/>
    </location>
</feature>
<feature type="compositionally biased region" description="Basic and acidic residues" evidence="2">
    <location>
        <begin position="258"/>
        <end position="284"/>
    </location>
</feature>
<feature type="region of interest" description="Disordered" evidence="2">
    <location>
        <begin position="200"/>
        <end position="626"/>
    </location>
</feature>
<feature type="compositionally biased region" description="Basic and acidic residues" evidence="2">
    <location>
        <begin position="313"/>
        <end position="333"/>
    </location>
</feature>
<feature type="compositionally biased region" description="Low complexity" evidence="2">
    <location>
        <begin position="592"/>
        <end position="613"/>
    </location>
</feature>